<protein>
    <submittedName>
        <fullName evidence="4">C2H2-type domain-containing protein</fullName>
    </submittedName>
</protein>
<dbReference type="Proteomes" id="UP000050761">
    <property type="component" value="Unassembled WGS sequence"/>
</dbReference>
<dbReference type="AlphaFoldDB" id="A0A183F439"/>
<accession>A0A3P7U4T0</accession>
<evidence type="ECO:0000313" key="2">
    <source>
        <dbReference type="EMBL" id="VDO19314.1"/>
    </source>
</evidence>
<evidence type="ECO:0000259" key="1">
    <source>
        <dbReference type="PROSITE" id="PS00028"/>
    </source>
</evidence>
<dbReference type="InterPro" id="IPR018289">
    <property type="entry name" value="MULE_transposase_dom"/>
</dbReference>
<dbReference type="PROSITE" id="PS00028">
    <property type="entry name" value="ZINC_FINGER_C2H2_1"/>
    <property type="match status" value="1"/>
</dbReference>
<keyword evidence="3" id="KW-1185">Reference proteome</keyword>
<reference evidence="2 3" key="1">
    <citation type="submission" date="2018-11" db="EMBL/GenBank/DDBJ databases">
        <authorList>
            <consortium name="Pathogen Informatics"/>
        </authorList>
    </citation>
    <scope>NUCLEOTIDE SEQUENCE [LARGE SCALE GENOMIC DNA]</scope>
</reference>
<name>A0A183F439_HELPZ</name>
<gene>
    <name evidence="2" type="ORF">HPBE_LOCUS932</name>
</gene>
<dbReference type="InterPro" id="IPR013087">
    <property type="entry name" value="Znf_C2H2_type"/>
</dbReference>
<dbReference type="OrthoDB" id="5866964at2759"/>
<evidence type="ECO:0000313" key="4">
    <source>
        <dbReference type="WBParaSite" id="HPBE_0000093101-mRNA-1"/>
    </source>
</evidence>
<evidence type="ECO:0000313" key="3">
    <source>
        <dbReference type="Proteomes" id="UP000050761"/>
    </source>
</evidence>
<dbReference type="EMBL" id="UZAH01000854">
    <property type="protein sequence ID" value="VDO19314.1"/>
    <property type="molecule type" value="Genomic_DNA"/>
</dbReference>
<sequence>MLRQSLYKNLRFFHGYTEEQLELEKERLRGRATNWENISVVCPKLCETQFMNHEGLAIHCQEHHSEYGACGEEQNYSLHSLTFKTQEDFEWLKTYSRRGISIDDTHNATKYPMKLATVVVADDLDRGLPAAFLLSGTMTAADVQKLFMEIKKLLPEFNLKYIVTDEAPCFFNGYKAVFPLSSTQLRYCRWHVSKTWSEL</sequence>
<accession>A0A183F439</accession>
<proteinExistence type="predicted"/>
<feature type="domain" description="C2H2-type" evidence="1">
    <location>
        <begin position="42"/>
        <end position="64"/>
    </location>
</feature>
<reference evidence="4" key="2">
    <citation type="submission" date="2019-09" db="UniProtKB">
        <authorList>
            <consortium name="WormBaseParasite"/>
        </authorList>
    </citation>
    <scope>IDENTIFICATION</scope>
</reference>
<dbReference type="Pfam" id="PF10551">
    <property type="entry name" value="MULE"/>
    <property type="match status" value="1"/>
</dbReference>
<organism evidence="3 4">
    <name type="scientific">Heligmosomoides polygyrus</name>
    <name type="common">Parasitic roundworm</name>
    <dbReference type="NCBI Taxonomy" id="6339"/>
    <lineage>
        <taxon>Eukaryota</taxon>
        <taxon>Metazoa</taxon>
        <taxon>Ecdysozoa</taxon>
        <taxon>Nematoda</taxon>
        <taxon>Chromadorea</taxon>
        <taxon>Rhabditida</taxon>
        <taxon>Rhabditina</taxon>
        <taxon>Rhabditomorpha</taxon>
        <taxon>Strongyloidea</taxon>
        <taxon>Heligmosomidae</taxon>
        <taxon>Heligmosomoides</taxon>
    </lineage>
</organism>
<dbReference type="WBParaSite" id="HPBE_0000093101-mRNA-1">
    <property type="protein sequence ID" value="HPBE_0000093101-mRNA-1"/>
    <property type="gene ID" value="HPBE_0000093101"/>
</dbReference>